<dbReference type="OrthoDB" id="2489132at2"/>
<dbReference type="PROSITE" id="PS50885">
    <property type="entry name" value="HAMP"/>
    <property type="match status" value="2"/>
</dbReference>
<dbReference type="Proteomes" id="UP000001880">
    <property type="component" value="Chromosome"/>
</dbReference>
<dbReference type="PANTHER" id="PTHR32089">
    <property type="entry name" value="METHYL-ACCEPTING CHEMOTAXIS PROTEIN MCPB"/>
    <property type="match status" value="1"/>
</dbReference>
<sequence length="612" mass="65791">MRWTVAGKIAAGFGVLVAFILGLATVQWYESSEVNEQIERMYQSGVEGTRELGEAYGMLQRIRGRVFYHVAVDEAAAKQEVESQIGSNKREFEERLEAAEDLAKRYITDGDTRAKYLRHTAEIRDRFETYMRMLTDGVMRESRIGDSVGALSEIRETKTVVEELIAEFEVLMQLHVASNQSINRDVDDTLKIAQAVSLVGSLAALLAAMLVGWLMARSISSRLRSVATVAGRVSQGQLDERAHVTGHDEITQVATALNEMAAALAEQIAEANANAAADAAKRQSLADSVARYGEFVERVARGELTAMLEVGNGDSLGALGNNLSAMVKALRTMTLRTHEAVGALSTASAEILATIQEHGASANESASAVAETAATVDEVHQSSQRVAEQAQHVAEASQQSVEVSTAGRRAVDHTVSTMRDVRSQVDTIAERILMLSEQAQAVSQIITTVNELAEQSNLLALNASIEAARAGEEGRGFAVVAKEIRVLADQSREATAQVRSILGEIQKSTTQAVLETERGSNAAAQAEDAVRAAGAHIDQLAETIDESSQAAQHILAASKQQVAGVSQISQAMHSITEASRQTVEGTRNVESAVRDLNQLSGNLRDAVAQYRI</sequence>
<evidence type="ECO:0000313" key="8">
    <source>
        <dbReference type="Proteomes" id="UP000001880"/>
    </source>
</evidence>
<dbReference type="Pfam" id="PF12729">
    <property type="entry name" value="4HB_MCP_1"/>
    <property type="match status" value="1"/>
</dbReference>
<dbReference type="EMBL" id="CP001804">
    <property type="protein sequence ID" value="ACY15756.1"/>
    <property type="molecule type" value="Genomic_DNA"/>
</dbReference>
<dbReference type="eggNOG" id="COG0840">
    <property type="taxonomic scope" value="Bacteria"/>
</dbReference>
<dbReference type="PANTHER" id="PTHR32089:SF112">
    <property type="entry name" value="LYSOZYME-LIKE PROTEIN-RELATED"/>
    <property type="match status" value="1"/>
</dbReference>
<name>D0LTR2_HALO1</name>
<evidence type="ECO:0000256" key="4">
    <source>
        <dbReference type="SAM" id="Phobius"/>
    </source>
</evidence>
<dbReference type="CDD" id="cd06225">
    <property type="entry name" value="HAMP"/>
    <property type="match status" value="1"/>
</dbReference>
<keyword evidence="4" id="KW-0472">Membrane</keyword>
<gene>
    <name evidence="7" type="ordered locus">Hoch_3254</name>
</gene>
<dbReference type="Pfam" id="PF00672">
    <property type="entry name" value="HAMP"/>
    <property type="match status" value="2"/>
</dbReference>
<feature type="domain" description="HAMP" evidence="6">
    <location>
        <begin position="217"/>
        <end position="269"/>
    </location>
</feature>
<dbReference type="SUPFAM" id="SSF158472">
    <property type="entry name" value="HAMP domain-like"/>
    <property type="match status" value="1"/>
</dbReference>
<dbReference type="Gene3D" id="1.10.287.950">
    <property type="entry name" value="Methyl-accepting chemotaxis protein"/>
    <property type="match status" value="1"/>
</dbReference>
<evidence type="ECO:0000256" key="3">
    <source>
        <dbReference type="PROSITE-ProRule" id="PRU00284"/>
    </source>
</evidence>
<evidence type="ECO:0000259" key="6">
    <source>
        <dbReference type="PROSITE" id="PS50885"/>
    </source>
</evidence>
<proteinExistence type="inferred from homology"/>
<feature type="transmembrane region" description="Helical" evidence="4">
    <location>
        <begin position="192"/>
        <end position="216"/>
    </location>
</feature>
<dbReference type="SMART" id="SM00304">
    <property type="entry name" value="HAMP"/>
    <property type="match status" value="2"/>
</dbReference>
<evidence type="ECO:0000313" key="7">
    <source>
        <dbReference type="EMBL" id="ACY15756.1"/>
    </source>
</evidence>
<protein>
    <submittedName>
        <fullName evidence="7">Methyl-accepting chemotaxis sensory transducer</fullName>
    </submittedName>
</protein>
<dbReference type="KEGG" id="hoh:Hoch_3254"/>
<dbReference type="SMART" id="SM00283">
    <property type="entry name" value="MA"/>
    <property type="match status" value="1"/>
</dbReference>
<accession>D0LTR2</accession>
<keyword evidence="8" id="KW-1185">Reference proteome</keyword>
<organism evidence="7 8">
    <name type="scientific">Haliangium ochraceum (strain DSM 14365 / JCM 11303 / SMP-2)</name>
    <dbReference type="NCBI Taxonomy" id="502025"/>
    <lineage>
        <taxon>Bacteria</taxon>
        <taxon>Pseudomonadati</taxon>
        <taxon>Myxococcota</taxon>
        <taxon>Polyangia</taxon>
        <taxon>Haliangiales</taxon>
        <taxon>Kofleriaceae</taxon>
        <taxon>Haliangium</taxon>
    </lineage>
</organism>
<dbReference type="STRING" id="502025.Hoch_3254"/>
<dbReference type="SUPFAM" id="SSF58104">
    <property type="entry name" value="Methyl-accepting chemotaxis protein (MCP) signaling domain"/>
    <property type="match status" value="1"/>
</dbReference>
<dbReference type="HOGENOM" id="CLU_000445_107_27_7"/>
<reference evidence="7 8" key="1">
    <citation type="journal article" date="2010" name="Stand. Genomic Sci.">
        <title>Complete genome sequence of Haliangium ochraceum type strain (SMP-2).</title>
        <authorList>
            <consortium name="US DOE Joint Genome Institute (JGI-PGF)"/>
            <person name="Ivanova N."/>
            <person name="Daum C."/>
            <person name="Lang E."/>
            <person name="Abt B."/>
            <person name="Kopitz M."/>
            <person name="Saunders E."/>
            <person name="Lapidus A."/>
            <person name="Lucas S."/>
            <person name="Glavina Del Rio T."/>
            <person name="Nolan M."/>
            <person name="Tice H."/>
            <person name="Copeland A."/>
            <person name="Cheng J.F."/>
            <person name="Chen F."/>
            <person name="Bruce D."/>
            <person name="Goodwin L."/>
            <person name="Pitluck S."/>
            <person name="Mavromatis K."/>
            <person name="Pati A."/>
            <person name="Mikhailova N."/>
            <person name="Chen A."/>
            <person name="Palaniappan K."/>
            <person name="Land M."/>
            <person name="Hauser L."/>
            <person name="Chang Y.J."/>
            <person name="Jeffries C.D."/>
            <person name="Detter J.C."/>
            <person name="Brettin T."/>
            <person name="Rohde M."/>
            <person name="Goker M."/>
            <person name="Bristow J."/>
            <person name="Markowitz V."/>
            <person name="Eisen J.A."/>
            <person name="Hugenholtz P."/>
            <person name="Kyrpides N.C."/>
            <person name="Klenk H.P."/>
        </authorList>
    </citation>
    <scope>NUCLEOTIDE SEQUENCE [LARGE SCALE GENOMIC DNA]</scope>
    <source>
        <strain evidence="8">DSM 14365 / CIP 107738 / JCM 11303 / AJ 13395 / SMP-2</strain>
    </source>
</reference>
<dbReference type="InterPro" id="IPR004089">
    <property type="entry name" value="MCPsignal_dom"/>
</dbReference>
<keyword evidence="1 3" id="KW-0807">Transducer</keyword>
<dbReference type="eggNOG" id="COG3850">
    <property type="taxonomic scope" value="Bacteria"/>
</dbReference>
<keyword evidence="4" id="KW-1133">Transmembrane helix</keyword>
<dbReference type="GO" id="GO:0016020">
    <property type="term" value="C:membrane"/>
    <property type="evidence" value="ECO:0007669"/>
    <property type="project" value="InterPro"/>
</dbReference>
<evidence type="ECO:0000259" key="5">
    <source>
        <dbReference type="PROSITE" id="PS50111"/>
    </source>
</evidence>
<comment type="similarity">
    <text evidence="2">Belongs to the methyl-accepting chemotaxis (MCP) protein family.</text>
</comment>
<dbReference type="Pfam" id="PF00015">
    <property type="entry name" value="MCPsignal"/>
    <property type="match status" value="1"/>
</dbReference>
<feature type="domain" description="HAMP" evidence="6">
    <location>
        <begin position="283"/>
        <end position="335"/>
    </location>
</feature>
<evidence type="ECO:0000256" key="1">
    <source>
        <dbReference type="ARBA" id="ARBA00023224"/>
    </source>
</evidence>
<dbReference type="InterPro" id="IPR003660">
    <property type="entry name" value="HAMP_dom"/>
</dbReference>
<evidence type="ECO:0000256" key="2">
    <source>
        <dbReference type="ARBA" id="ARBA00029447"/>
    </source>
</evidence>
<dbReference type="Gene3D" id="6.10.340.10">
    <property type="match status" value="1"/>
</dbReference>
<dbReference type="InterPro" id="IPR024478">
    <property type="entry name" value="HlyB_4HB_MCP"/>
</dbReference>
<dbReference type="GO" id="GO:0007165">
    <property type="term" value="P:signal transduction"/>
    <property type="evidence" value="ECO:0007669"/>
    <property type="project" value="UniProtKB-KW"/>
</dbReference>
<keyword evidence="4" id="KW-0812">Transmembrane</keyword>
<dbReference type="PROSITE" id="PS50111">
    <property type="entry name" value="CHEMOTAXIS_TRANSDUC_2"/>
    <property type="match status" value="1"/>
</dbReference>
<feature type="domain" description="Methyl-accepting transducer" evidence="5">
    <location>
        <begin position="340"/>
        <end position="576"/>
    </location>
</feature>
<dbReference type="RefSeq" id="WP_012828356.1">
    <property type="nucleotide sequence ID" value="NC_013440.1"/>
</dbReference>
<dbReference type="AlphaFoldDB" id="D0LTR2"/>